<accession>A0ACA9N1C9</accession>
<evidence type="ECO:0000313" key="1">
    <source>
        <dbReference type="EMBL" id="CAG8628008.1"/>
    </source>
</evidence>
<name>A0ACA9N1C9_9GLOM</name>
<organism evidence="1 2">
    <name type="scientific">Dentiscutata heterogama</name>
    <dbReference type="NCBI Taxonomy" id="1316150"/>
    <lineage>
        <taxon>Eukaryota</taxon>
        <taxon>Fungi</taxon>
        <taxon>Fungi incertae sedis</taxon>
        <taxon>Mucoromycota</taxon>
        <taxon>Glomeromycotina</taxon>
        <taxon>Glomeromycetes</taxon>
        <taxon>Diversisporales</taxon>
        <taxon>Gigasporaceae</taxon>
        <taxon>Dentiscutata</taxon>
    </lineage>
</organism>
<reference evidence="1" key="1">
    <citation type="submission" date="2021-06" db="EMBL/GenBank/DDBJ databases">
        <authorList>
            <person name="Kallberg Y."/>
            <person name="Tangrot J."/>
            <person name="Rosling A."/>
        </authorList>
    </citation>
    <scope>NUCLEOTIDE SEQUENCE</scope>
    <source>
        <strain evidence="1">IL203A</strain>
    </source>
</reference>
<dbReference type="Proteomes" id="UP000789702">
    <property type="component" value="Unassembled WGS sequence"/>
</dbReference>
<keyword evidence="2" id="KW-1185">Reference proteome</keyword>
<proteinExistence type="predicted"/>
<gene>
    <name evidence="1" type="ORF">DHETER_LOCUS8288</name>
</gene>
<sequence length="222" mass="25130">MSNFKNNDKQQQSKITSFGFTTQVSKQKEALHNESESLFSKDFDFDDTDDNITISEVSDISWHISHNVPVFHYLGIIKLQSASSNAILEDLDQFIIAKHLPLEKLYHVGSDSVSVNLVISTLLEDSYKGQKTVQWLYESIDQDFLIATHFLANILLQLCHLSLVFQANYVLVLEVTMQVDAIIESITTDFIGTTNIQPTFGTILLRFINQNSISPNNLPLFV</sequence>
<protein>
    <submittedName>
        <fullName evidence="1">16467_t:CDS:1</fullName>
    </submittedName>
</protein>
<dbReference type="EMBL" id="CAJVPU010012928">
    <property type="protein sequence ID" value="CAG8628008.1"/>
    <property type="molecule type" value="Genomic_DNA"/>
</dbReference>
<evidence type="ECO:0000313" key="2">
    <source>
        <dbReference type="Proteomes" id="UP000789702"/>
    </source>
</evidence>
<comment type="caution">
    <text evidence="1">The sequence shown here is derived from an EMBL/GenBank/DDBJ whole genome shotgun (WGS) entry which is preliminary data.</text>
</comment>